<dbReference type="InterPro" id="IPR044732">
    <property type="entry name" value="ArfGAP_SMAP1-like"/>
</dbReference>
<dbReference type="PANTHER" id="PTHR45705">
    <property type="entry name" value="FI20236P1"/>
    <property type="match status" value="1"/>
</dbReference>
<feature type="region of interest" description="Disordered" evidence="2">
    <location>
        <begin position="203"/>
        <end position="298"/>
    </location>
</feature>
<accession>A0A0D0TI34</accession>
<feature type="compositionally biased region" description="Low complexity" evidence="2">
    <location>
        <begin position="145"/>
        <end position="165"/>
    </location>
</feature>
<dbReference type="InterPro" id="IPR051718">
    <property type="entry name" value="ARF_GTPase-activating"/>
</dbReference>
<dbReference type="PRINTS" id="PR00405">
    <property type="entry name" value="REVINTRACTNG"/>
</dbReference>
<feature type="compositionally biased region" description="Pro residues" evidence="2">
    <location>
        <begin position="253"/>
        <end position="264"/>
    </location>
</feature>
<reference evidence="4" key="1">
    <citation type="submission" date="2015-01" db="EMBL/GenBank/DDBJ databases">
        <title>The Genome Sequence of Cryptococcus gattii CA1280.</title>
        <authorList>
            <consortium name="The Broad Institute Genomics Platform"/>
            <person name="Cuomo C."/>
            <person name="Litvintseva A."/>
            <person name="Chen Y."/>
            <person name="Heitman J."/>
            <person name="Sun S."/>
            <person name="Springer D."/>
            <person name="Dromer F."/>
            <person name="Young S."/>
            <person name="Zeng Q."/>
            <person name="Gargeya S."/>
            <person name="Abouelleil A."/>
            <person name="Alvarado L."/>
            <person name="Chapman S.B."/>
            <person name="Gainer-Dewar J."/>
            <person name="Goldberg J."/>
            <person name="Griggs A."/>
            <person name="Gujja S."/>
            <person name="Hansen M."/>
            <person name="Howarth C."/>
            <person name="Imamovic A."/>
            <person name="Larimer J."/>
            <person name="Murphy C."/>
            <person name="Naylor J."/>
            <person name="Pearson M."/>
            <person name="Priest M."/>
            <person name="Roberts A."/>
            <person name="Saif S."/>
            <person name="Shea T."/>
            <person name="Sykes S."/>
            <person name="Wortman J."/>
            <person name="Nusbaum C."/>
            <person name="Birren B."/>
        </authorList>
    </citation>
    <scope>NUCLEOTIDE SEQUENCE [LARGE SCALE GENOMIC DNA]</scope>
    <source>
        <strain evidence="4">CA1280</strain>
    </source>
</reference>
<feature type="compositionally biased region" description="Polar residues" evidence="2">
    <location>
        <begin position="388"/>
        <end position="406"/>
    </location>
</feature>
<evidence type="ECO:0000259" key="3">
    <source>
        <dbReference type="PROSITE" id="PS50115"/>
    </source>
</evidence>
<dbReference type="Gene3D" id="1.10.220.150">
    <property type="entry name" value="Arf GTPase activating protein"/>
    <property type="match status" value="1"/>
</dbReference>
<dbReference type="Pfam" id="PF01412">
    <property type="entry name" value="ArfGap"/>
    <property type="match status" value="1"/>
</dbReference>
<dbReference type="GO" id="GO:0005737">
    <property type="term" value="C:cytoplasm"/>
    <property type="evidence" value="ECO:0007669"/>
    <property type="project" value="TreeGrafter"/>
</dbReference>
<proteinExistence type="predicted"/>
<dbReference type="GO" id="GO:0008270">
    <property type="term" value="F:zinc ion binding"/>
    <property type="evidence" value="ECO:0007669"/>
    <property type="project" value="UniProtKB-KW"/>
</dbReference>
<dbReference type="PANTHER" id="PTHR45705:SF14">
    <property type="entry name" value="ARF-GAP DOMAIN-CONTAINING PROTEIN"/>
    <property type="match status" value="1"/>
</dbReference>
<keyword evidence="1" id="KW-0862">Zinc</keyword>
<dbReference type="PROSITE" id="PS50115">
    <property type="entry name" value="ARFGAP"/>
    <property type="match status" value="1"/>
</dbReference>
<protein>
    <submittedName>
        <fullName evidence="4">Unplaced genomic scaffold supercont1.13, whole genome shotgun sequence</fullName>
    </submittedName>
</protein>
<evidence type="ECO:0000256" key="1">
    <source>
        <dbReference type="PROSITE-ProRule" id="PRU00288"/>
    </source>
</evidence>
<evidence type="ECO:0000256" key="2">
    <source>
        <dbReference type="SAM" id="MobiDB-lite"/>
    </source>
</evidence>
<organism evidence="4">
    <name type="scientific">Cryptococcus bacillisporus CA1280</name>
    <dbReference type="NCBI Taxonomy" id="1296109"/>
    <lineage>
        <taxon>Eukaryota</taxon>
        <taxon>Fungi</taxon>
        <taxon>Dikarya</taxon>
        <taxon>Basidiomycota</taxon>
        <taxon>Agaricomycotina</taxon>
        <taxon>Tremellomycetes</taxon>
        <taxon>Tremellales</taxon>
        <taxon>Cryptococcaceae</taxon>
        <taxon>Cryptococcus</taxon>
        <taxon>Cryptococcus gattii species complex</taxon>
    </lineage>
</organism>
<feature type="compositionally biased region" description="Polar residues" evidence="2">
    <location>
        <begin position="281"/>
        <end position="296"/>
    </location>
</feature>
<feature type="region of interest" description="Disordered" evidence="2">
    <location>
        <begin position="121"/>
        <end position="176"/>
    </location>
</feature>
<feature type="compositionally biased region" description="Low complexity" evidence="2">
    <location>
        <begin position="209"/>
        <end position="242"/>
    </location>
</feature>
<dbReference type="EMBL" id="KN847985">
    <property type="protein sequence ID" value="KIR46162.1"/>
    <property type="molecule type" value="Genomic_DNA"/>
</dbReference>
<dbReference type="InterPro" id="IPR038508">
    <property type="entry name" value="ArfGAP_dom_sf"/>
</dbReference>
<dbReference type="HOGENOM" id="CLU_023062_3_0_1"/>
<feature type="region of interest" description="Disordered" evidence="2">
    <location>
        <begin position="365"/>
        <end position="439"/>
    </location>
</feature>
<evidence type="ECO:0000313" key="4">
    <source>
        <dbReference type="EMBL" id="KIR46162.1"/>
    </source>
</evidence>
<dbReference type="FunFam" id="1.10.220.150:FF:000010">
    <property type="entry name" value="Stromal membrane-associated protein"/>
    <property type="match status" value="1"/>
</dbReference>
<gene>
    <name evidence="4" type="ORF">I312_04706</name>
</gene>
<dbReference type="GO" id="GO:0005096">
    <property type="term" value="F:GTPase activator activity"/>
    <property type="evidence" value="ECO:0007669"/>
    <property type="project" value="InterPro"/>
</dbReference>
<dbReference type="OrthoDB" id="10266696at2759"/>
<feature type="compositionally biased region" description="Basic and acidic residues" evidence="2">
    <location>
        <begin position="424"/>
        <end position="433"/>
    </location>
</feature>
<feature type="domain" description="Arf-GAP" evidence="3">
    <location>
        <begin position="14"/>
        <end position="122"/>
    </location>
</feature>
<dbReference type="InterPro" id="IPR037278">
    <property type="entry name" value="ARFGAP/RecO"/>
</dbReference>
<dbReference type="CDD" id="cd08839">
    <property type="entry name" value="ArfGap_SMAP"/>
    <property type="match status" value="1"/>
</dbReference>
<dbReference type="SMART" id="SM00105">
    <property type="entry name" value="ArfGap"/>
    <property type="match status" value="1"/>
</dbReference>
<keyword evidence="1" id="KW-0863">Zinc-finger</keyword>
<sequence>MSARQDKATTERHAKILRELVKQPSNKNCADCKRNDTRWASWNLGVFLCIRCSGIHRSMGTHISKVKSIDLDIWTAEQMESIQKWGNKRANVYWERHLKAGHIPPDHKIESFIRSKYETRRWAMDGPPPPDPSVLDHESAGGAVSSPRQTQSPTPAPSSASSTAAPPGPAHLPKTHPLLSRSIASNKAAPSKPTSATQAPIIDFFDDGSAPAPTAAPAASSTAPTPIVTASAPTHPAPSSASNVFDLDFRTPSAPPPSNSPPASAPVSNKAQSAKADIMSLFSTPSPSAIQSQKPNLTGGFFNATPGGVQGTSPYASWQGGITSSVAPSLQQNRTQIPGGNEWGGLQMDQNAWGAPQHAQVAQQIQPTQAYTQPQQQQSVNSVASNPWTQASTSLVSSSDPWASTSGAGAGMGGGVFLTNQTQPKKEKDERDPFANIWA</sequence>
<keyword evidence="1" id="KW-0479">Metal-binding</keyword>
<dbReference type="InterPro" id="IPR001164">
    <property type="entry name" value="ArfGAP_dom"/>
</dbReference>
<dbReference type="AlphaFoldDB" id="A0A0D0TI34"/>
<dbReference type="SUPFAM" id="SSF57863">
    <property type="entry name" value="ArfGap/RecO-like zinc finger"/>
    <property type="match status" value="1"/>
</dbReference>
<feature type="compositionally biased region" description="Low complexity" evidence="2">
    <location>
        <begin position="365"/>
        <end position="387"/>
    </location>
</feature>
<name>A0A0D0TI34_CRYGA</name>